<evidence type="ECO:0000256" key="1">
    <source>
        <dbReference type="SAM" id="Phobius"/>
    </source>
</evidence>
<evidence type="ECO:0000313" key="2">
    <source>
        <dbReference type="EMBL" id="PKA51431.1"/>
    </source>
</evidence>
<organism evidence="2 3">
    <name type="scientific">Apostasia shenzhenica</name>
    <dbReference type="NCBI Taxonomy" id="1088818"/>
    <lineage>
        <taxon>Eukaryota</taxon>
        <taxon>Viridiplantae</taxon>
        <taxon>Streptophyta</taxon>
        <taxon>Embryophyta</taxon>
        <taxon>Tracheophyta</taxon>
        <taxon>Spermatophyta</taxon>
        <taxon>Magnoliopsida</taxon>
        <taxon>Liliopsida</taxon>
        <taxon>Asparagales</taxon>
        <taxon>Orchidaceae</taxon>
        <taxon>Apostasioideae</taxon>
        <taxon>Apostasia</taxon>
    </lineage>
</organism>
<protein>
    <submittedName>
        <fullName evidence="2">Uncharacterized protein</fullName>
    </submittedName>
</protein>
<feature type="transmembrane region" description="Helical" evidence="1">
    <location>
        <begin position="91"/>
        <end position="110"/>
    </location>
</feature>
<gene>
    <name evidence="2" type="ORF">AXF42_Ash002796</name>
</gene>
<keyword evidence="1" id="KW-1133">Transmembrane helix</keyword>
<proteinExistence type="predicted"/>
<feature type="transmembrane region" description="Helical" evidence="1">
    <location>
        <begin position="149"/>
        <end position="167"/>
    </location>
</feature>
<dbReference type="AlphaFoldDB" id="A0A2I0A7A7"/>
<name>A0A2I0A7A7_9ASPA</name>
<reference evidence="2 3" key="1">
    <citation type="journal article" date="2017" name="Nature">
        <title>The Apostasia genome and the evolution of orchids.</title>
        <authorList>
            <person name="Zhang G.Q."/>
            <person name="Liu K.W."/>
            <person name="Li Z."/>
            <person name="Lohaus R."/>
            <person name="Hsiao Y.Y."/>
            <person name="Niu S.C."/>
            <person name="Wang J.Y."/>
            <person name="Lin Y.C."/>
            <person name="Xu Q."/>
            <person name="Chen L.J."/>
            <person name="Yoshida K."/>
            <person name="Fujiwara S."/>
            <person name="Wang Z.W."/>
            <person name="Zhang Y.Q."/>
            <person name="Mitsuda N."/>
            <person name="Wang M."/>
            <person name="Liu G.H."/>
            <person name="Pecoraro L."/>
            <person name="Huang H.X."/>
            <person name="Xiao X.J."/>
            <person name="Lin M."/>
            <person name="Wu X.Y."/>
            <person name="Wu W.L."/>
            <person name="Chen Y.Y."/>
            <person name="Chang S.B."/>
            <person name="Sakamoto S."/>
            <person name="Ohme-Takagi M."/>
            <person name="Yagi M."/>
            <person name="Zeng S.J."/>
            <person name="Shen C.Y."/>
            <person name="Yeh C.M."/>
            <person name="Luo Y.B."/>
            <person name="Tsai W.C."/>
            <person name="Van de Peer Y."/>
            <person name="Liu Z.J."/>
        </authorList>
    </citation>
    <scope>NUCLEOTIDE SEQUENCE [LARGE SCALE GENOMIC DNA]</scope>
    <source>
        <strain evidence="3">cv. Shenzhen</strain>
        <tissue evidence="2">Stem</tissue>
    </source>
</reference>
<dbReference type="Proteomes" id="UP000236161">
    <property type="component" value="Unassembled WGS sequence"/>
</dbReference>
<keyword evidence="1" id="KW-0812">Transmembrane</keyword>
<keyword evidence="3" id="KW-1185">Reference proteome</keyword>
<evidence type="ECO:0000313" key="3">
    <source>
        <dbReference type="Proteomes" id="UP000236161"/>
    </source>
</evidence>
<dbReference type="EMBL" id="KZ452013">
    <property type="protein sequence ID" value="PKA51431.1"/>
    <property type="molecule type" value="Genomic_DNA"/>
</dbReference>
<sequence>MGNCLFLNETIGSPRKRWANLSASRFAVLKEYFRGLEITKAWIALMEGLFGGKAILDFARAGPNQSESREKKEPFRVQSPNRPFRRSDREFFFACARAPSAAVTFFAAVARASPSMLFRSRRLLSSPQPSPPSSSFAVVARDSSPSPPSYFTAVVFFFVAAAFVYDCEFCPVVR</sequence>
<accession>A0A2I0A7A7</accession>
<keyword evidence="1" id="KW-0472">Membrane</keyword>